<evidence type="ECO:0000256" key="2">
    <source>
        <dbReference type="ARBA" id="ARBA00022741"/>
    </source>
</evidence>
<evidence type="ECO:0000256" key="1">
    <source>
        <dbReference type="ARBA" id="ARBA00022636"/>
    </source>
</evidence>
<dbReference type="InterPro" id="IPR012349">
    <property type="entry name" value="Split_barrel_FMN-bd"/>
</dbReference>
<dbReference type="Gene3D" id="2.30.110.10">
    <property type="entry name" value="Electron Transport, Fmn-binding Protein, Chain A"/>
    <property type="match status" value="1"/>
</dbReference>
<sequence length="249" mass="28402">MSSAFNDESGPQPPKVLKTSVEIIATLRQLQQNHDPLLIQFKGRAQRFQSYLVEIDKDRARIALDEIIPTDGERFLKQGETFNVEAFRDGVRVAWTCDHDVQLGELDGAPCYWTPLPTEAIYHQRRSAFRAQLKLSDLVKVVLNGDKLREPLPGYLLDISAGGCKLRFAGDVTQQLSGGQVHERLTAYLPFGNLTCAVEIRHVQYEDKVDMTFVGARFHRISGLEQRQVERFVYQLQREARRTENDAPF</sequence>
<feature type="domain" description="Type III secretion system flagellar brake protein YcgR PilZN" evidence="5">
    <location>
        <begin position="17"/>
        <end position="119"/>
    </location>
</feature>
<keyword evidence="3" id="KW-0975">Bacterial flagellum</keyword>
<evidence type="ECO:0000313" key="6">
    <source>
        <dbReference type="EMBL" id="SUD40737.1"/>
    </source>
</evidence>
<evidence type="ECO:0000259" key="4">
    <source>
        <dbReference type="Pfam" id="PF07238"/>
    </source>
</evidence>
<evidence type="ECO:0000259" key="5">
    <source>
        <dbReference type="Pfam" id="PF07317"/>
    </source>
</evidence>
<dbReference type="Pfam" id="PF07238">
    <property type="entry name" value="PilZ"/>
    <property type="match status" value="1"/>
</dbReference>
<dbReference type="Gene3D" id="2.40.10.220">
    <property type="entry name" value="predicted glycosyltransferase like domains"/>
    <property type="match status" value="1"/>
</dbReference>
<organism evidence="6 7">
    <name type="scientific">Ectopseudomonas mendocina</name>
    <name type="common">Pseudomonas mendocina</name>
    <dbReference type="NCBI Taxonomy" id="300"/>
    <lineage>
        <taxon>Bacteria</taxon>
        <taxon>Pseudomonadati</taxon>
        <taxon>Pseudomonadota</taxon>
        <taxon>Gammaproteobacteria</taxon>
        <taxon>Pseudomonadales</taxon>
        <taxon>Pseudomonadaceae</taxon>
        <taxon>Ectopseudomonas</taxon>
    </lineage>
</organism>
<dbReference type="Pfam" id="PF07317">
    <property type="entry name" value="PilZN"/>
    <property type="match status" value="1"/>
</dbReference>
<dbReference type="RefSeq" id="WP_115291855.1">
    <property type="nucleotide sequence ID" value="NZ_CBCRWL010000006.1"/>
</dbReference>
<dbReference type="Proteomes" id="UP000254260">
    <property type="component" value="Unassembled WGS sequence"/>
</dbReference>
<dbReference type="EMBL" id="UGUU01000001">
    <property type="protein sequence ID" value="SUD40737.1"/>
    <property type="molecule type" value="Genomic_DNA"/>
</dbReference>
<dbReference type="OrthoDB" id="6746848at2"/>
<proteinExistence type="predicted"/>
<gene>
    <name evidence="6" type="primary">ycgR</name>
    <name evidence="6" type="ORF">NCTC10899_03587</name>
</gene>
<evidence type="ECO:0000256" key="3">
    <source>
        <dbReference type="ARBA" id="ARBA00023143"/>
    </source>
</evidence>
<protein>
    <submittedName>
        <fullName evidence="6">Type IV pilus assembly PilZ</fullName>
    </submittedName>
</protein>
<feature type="domain" description="PilZ" evidence="4">
    <location>
        <begin position="124"/>
        <end position="235"/>
    </location>
</feature>
<evidence type="ECO:0000313" key="7">
    <source>
        <dbReference type="Proteomes" id="UP000254260"/>
    </source>
</evidence>
<keyword evidence="1" id="KW-0973">c-di-GMP</keyword>
<dbReference type="AlphaFoldDB" id="A0A379IWR7"/>
<dbReference type="GO" id="GO:0035438">
    <property type="term" value="F:cyclic-di-GMP binding"/>
    <property type="evidence" value="ECO:0007669"/>
    <property type="project" value="InterPro"/>
</dbReference>
<dbReference type="InterPro" id="IPR009875">
    <property type="entry name" value="PilZ_domain"/>
</dbReference>
<dbReference type="InterPro" id="IPR009926">
    <property type="entry name" value="T3SS_YcgR_PilZN"/>
</dbReference>
<keyword evidence="2" id="KW-0547">Nucleotide-binding</keyword>
<accession>A0A379IWR7</accession>
<reference evidence="6 7" key="1">
    <citation type="submission" date="2018-06" db="EMBL/GenBank/DDBJ databases">
        <authorList>
            <consortium name="Pathogen Informatics"/>
            <person name="Doyle S."/>
        </authorList>
    </citation>
    <scope>NUCLEOTIDE SEQUENCE [LARGE SCALE GENOMIC DNA]</scope>
    <source>
        <strain evidence="6 7">NCTC10899</strain>
    </source>
</reference>
<name>A0A379IWR7_ECTME</name>